<dbReference type="PANTHER" id="PTHR47481">
    <property type="match status" value="1"/>
</dbReference>
<comment type="caution">
    <text evidence="1">The sequence shown here is derived from an EMBL/GenBank/DDBJ whole genome shotgun (WGS) entry which is preliminary data.</text>
</comment>
<gene>
    <name evidence="1" type="ORF">RJ640_009644</name>
</gene>
<dbReference type="AlphaFoldDB" id="A0AA88RRX8"/>
<protein>
    <submittedName>
        <fullName evidence="1">Uncharacterized protein</fullName>
    </submittedName>
</protein>
<accession>A0AA88RRX8</accession>
<organism evidence="1 2">
    <name type="scientific">Escallonia rubra</name>
    <dbReference type="NCBI Taxonomy" id="112253"/>
    <lineage>
        <taxon>Eukaryota</taxon>
        <taxon>Viridiplantae</taxon>
        <taxon>Streptophyta</taxon>
        <taxon>Embryophyta</taxon>
        <taxon>Tracheophyta</taxon>
        <taxon>Spermatophyta</taxon>
        <taxon>Magnoliopsida</taxon>
        <taxon>eudicotyledons</taxon>
        <taxon>Gunneridae</taxon>
        <taxon>Pentapetalae</taxon>
        <taxon>asterids</taxon>
        <taxon>campanulids</taxon>
        <taxon>Escalloniales</taxon>
        <taxon>Escalloniaceae</taxon>
        <taxon>Escallonia</taxon>
    </lineage>
</organism>
<dbReference type="EMBL" id="JAVXUO010000207">
    <property type="protein sequence ID" value="KAK2994417.1"/>
    <property type="molecule type" value="Genomic_DNA"/>
</dbReference>
<dbReference type="PANTHER" id="PTHR47481:SF21">
    <property type="entry name" value="BASIC-LEUCINE ZIPPER TRANSCRIPTION FACTOR Q-RELATED"/>
    <property type="match status" value="1"/>
</dbReference>
<evidence type="ECO:0000313" key="2">
    <source>
        <dbReference type="Proteomes" id="UP001187471"/>
    </source>
</evidence>
<proteinExistence type="predicted"/>
<reference evidence="1" key="1">
    <citation type="submission" date="2022-12" db="EMBL/GenBank/DDBJ databases">
        <title>Draft genome assemblies for two species of Escallonia (Escalloniales).</title>
        <authorList>
            <person name="Chanderbali A."/>
            <person name="Dervinis C."/>
            <person name="Anghel I."/>
            <person name="Soltis D."/>
            <person name="Soltis P."/>
            <person name="Zapata F."/>
        </authorList>
    </citation>
    <scope>NUCLEOTIDE SEQUENCE</scope>
    <source>
        <strain evidence="1">UCBG92.1500</strain>
        <tissue evidence="1">Leaf</tissue>
    </source>
</reference>
<sequence>MKDCGFDHQEVEKEILGVDLHLVRVLDRNLVVDYPEVEQEIHTRIYILHDLLGKISRDSKTISEYLHEIFSLANELATAKLPISNEELVVEILRDLGPEFCEISATIRARDNPILYGAL</sequence>
<dbReference type="Proteomes" id="UP001187471">
    <property type="component" value="Unassembled WGS sequence"/>
</dbReference>
<keyword evidence="2" id="KW-1185">Reference proteome</keyword>
<dbReference type="Pfam" id="PF14223">
    <property type="entry name" value="Retrotran_gag_2"/>
    <property type="match status" value="1"/>
</dbReference>
<evidence type="ECO:0000313" key="1">
    <source>
        <dbReference type="EMBL" id="KAK2994417.1"/>
    </source>
</evidence>
<name>A0AA88RRX8_9ASTE</name>